<dbReference type="Pfam" id="PF01293">
    <property type="entry name" value="PEPCK_ATP"/>
    <property type="match status" value="1"/>
</dbReference>
<dbReference type="InterPro" id="IPR008210">
    <property type="entry name" value="PEP_carboxykinase_N"/>
</dbReference>
<gene>
    <name evidence="10" type="ORF">ENG67_04415</name>
</gene>
<comment type="similarity">
    <text evidence="2">Belongs to the phosphoenolpyruvate carboxykinase (ATP) family.</text>
</comment>
<dbReference type="SUPFAM" id="SSF53795">
    <property type="entry name" value="PEP carboxykinase-like"/>
    <property type="match status" value="1"/>
</dbReference>
<evidence type="ECO:0000256" key="1">
    <source>
        <dbReference type="ARBA" id="ARBA00004742"/>
    </source>
</evidence>
<evidence type="ECO:0000256" key="3">
    <source>
        <dbReference type="ARBA" id="ARBA00012363"/>
    </source>
</evidence>
<keyword evidence="5" id="KW-0547">Nucleotide-binding</keyword>
<dbReference type="GO" id="GO:0005829">
    <property type="term" value="C:cytosol"/>
    <property type="evidence" value="ECO:0007669"/>
    <property type="project" value="TreeGrafter"/>
</dbReference>
<keyword evidence="7" id="KW-0067">ATP-binding</keyword>
<keyword evidence="8" id="KW-0456">Lyase</keyword>
<evidence type="ECO:0000256" key="9">
    <source>
        <dbReference type="ARBA" id="ARBA00047371"/>
    </source>
</evidence>
<dbReference type="InterPro" id="IPR001272">
    <property type="entry name" value="PEP_carboxykinase_ATP"/>
</dbReference>
<dbReference type="GO" id="GO:0005524">
    <property type="term" value="F:ATP binding"/>
    <property type="evidence" value="ECO:0007669"/>
    <property type="project" value="UniProtKB-KW"/>
</dbReference>
<feature type="non-terminal residue" evidence="10">
    <location>
        <position position="357"/>
    </location>
</feature>
<dbReference type="PANTHER" id="PTHR30031">
    <property type="entry name" value="PHOSPHOENOLPYRUVATE CARBOXYKINASE ATP"/>
    <property type="match status" value="1"/>
</dbReference>
<organism evidence="10">
    <name type="scientific">candidate division WOR-3 bacterium</name>
    <dbReference type="NCBI Taxonomy" id="2052148"/>
    <lineage>
        <taxon>Bacteria</taxon>
        <taxon>Bacteria division WOR-3</taxon>
    </lineage>
</organism>
<evidence type="ECO:0000256" key="6">
    <source>
        <dbReference type="ARBA" id="ARBA00022793"/>
    </source>
</evidence>
<comment type="caution">
    <text evidence="10">The sequence shown here is derived from an EMBL/GenBank/DDBJ whole genome shotgun (WGS) entry which is preliminary data.</text>
</comment>
<evidence type="ECO:0000256" key="7">
    <source>
        <dbReference type="ARBA" id="ARBA00022840"/>
    </source>
</evidence>
<dbReference type="Gene3D" id="3.90.228.20">
    <property type="match status" value="1"/>
</dbReference>
<reference evidence="10" key="1">
    <citation type="journal article" date="2020" name="mSystems">
        <title>Genome- and Community-Level Interaction Insights into Carbon Utilization and Element Cycling Functions of Hydrothermarchaeota in Hydrothermal Sediment.</title>
        <authorList>
            <person name="Zhou Z."/>
            <person name="Liu Y."/>
            <person name="Xu W."/>
            <person name="Pan J."/>
            <person name="Luo Z.H."/>
            <person name="Li M."/>
        </authorList>
    </citation>
    <scope>NUCLEOTIDE SEQUENCE [LARGE SCALE GENOMIC DNA]</scope>
    <source>
        <strain evidence="10">HyVt-237</strain>
    </source>
</reference>
<dbReference type="UniPathway" id="UPA00138"/>
<comment type="catalytic activity">
    <reaction evidence="9">
        <text>oxaloacetate + ATP = phosphoenolpyruvate + ADP + CO2</text>
        <dbReference type="Rhea" id="RHEA:18617"/>
        <dbReference type="ChEBI" id="CHEBI:16452"/>
        <dbReference type="ChEBI" id="CHEBI:16526"/>
        <dbReference type="ChEBI" id="CHEBI:30616"/>
        <dbReference type="ChEBI" id="CHEBI:58702"/>
        <dbReference type="ChEBI" id="CHEBI:456216"/>
        <dbReference type="EC" id="4.1.1.49"/>
    </reaction>
</comment>
<dbReference type="EMBL" id="DRBW01000172">
    <property type="protein sequence ID" value="HDM90436.1"/>
    <property type="molecule type" value="Genomic_DNA"/>
</dbReference>
<dbReference type="AlphaFoldDB" id="A0A7C0X9L0"/>
<evidence type="ECO:0000256" key="8">
    <source>
        <dbReference type="ARBA" id="ARBA00023239"/>
    </source>
</evidence>
<dbReference type="GO" id="GO:0004612">
    <property type="term" value="F:phosphoenolpyruvate carboxykinase (ATP) activity"/>
    <property type="evidence" value="ECO:0007669"/>
    <property type="project" value="UniProtKB-EC"/>
</dbReference>
<keyword evidence="6" id="KW-0210">Decarboxylase</keyword>
<keyword evidence="4" id="KW-0312">Gluconeogenesis</keyword>
<evidence type="ECO:0000256" key="5">
    <source>
        <dbReference type="ARBA" id="ARBA00022741"/>
    </source>
</evidence>
<evidence type="ECO:0000313" key="10">
    <source>
        <dbReference type="EMBL" id="HDM90436.1"/>
    </source>
</evidence>
<protein>
    <recommendedName>
        <fullName evidence="3">phosphoenolpyruvate carboxykinase (ATP)</fullName>
        <ecNumber evidence="3">4.1.1.49</ecNumber>
    </recommendedName>
</protein>
<dbReference type="Proteomes" id="UP000885931">
    <property type="component" value="Unassembled WGS sequence"/>
</dbReference>
<name>A0A7C0X9L0_UNCW3</name>
<evidence type="ECO:0000256" key="2">
    <source>
        <dbReference type="ARBA" id="ARBA00006052"/>
    </source>
</evidence>
<dbReference type="Gene3D" id="3.40.449.10">
    <property type="entry name" value="Phosphoenolpyruvate Carboxykinase, domain 1"/>
    <property type="match status" value="1"/>
</dbReference>
<dbReference type="SUPFAM" id="SSF68923">
    <property type="entry name" value="PEP carboxykinase N-terminal domain"/>
    <property type="match status" value="1"/>
</dbReference>
<dbReference type="PANTHER" id="PTHR30031:SF0">
    <property type="entry name" value="PHOSPHOENOLPYRUVATE CARBOXYKINASE (ATP)"/>
    <property type="match status" value="1"/>
</dbReference>
<dbReference type="InterPro" id="IPR013035">
    <property type="entry name" value="PEP_carboxykinase_C"/>
</dbReference>
<dbReference type="EC" id="4.1.1.49" evidence="3"/>
<accession>A0A7C0X9L0</accession>
<dbReference type="GO" id="GO:0006094">
    <property type="term" value="P:gluconeogenesis"/>
    <property type="evidence" value="ECO:0007669"/>
    <property type="project" value="UniProtKB-UniPathway"/>
</dbReference>
<proteinExistence type="inferred from homology"/>
<sequence length="357" mass="40691">MAHFSEKMPWEDLKPYNVKYIENPTQEELREITLKHVPAALLSAYNNIDRITKRKARMQKNTYIIAPLSDAGLYSVKVIEPDRARKILDIQREYIEKQGELIEIDGYYGIGDKAVAIQCFYTKEGANVAGMQQVLAFPRERVEPPERLKEPFRPQFRLVMTPGLELPDMPDRMAIIVDLEHWTTYVINSDYFGESKKGILRMFNEFVYQRGGLVLHAGAKVVKLGNERWAVAIMGLSGTGKTTTTFSKQGELTQPIQDDMIALWPDGSYSVTENGCFAKTFGLKPETEPVIYKGTIDPKAWVENVYMNEDGTYDFSKQVLTPEEVKRWREIFIVTGADPKNVDDYIAGKVKAEDVVN</sequence>
<evidence type="ECO:0000256" key="4">
    <source>
        <dbReference type="ARBA" id="ARBA00022432"/>
    </source>
</evidence>
<comment type="pathway">
    <text evidence="1">Carbohydrate biosynthesis; gluconeogenesis.</text>
</comment>